<sequence length="687" mass="77792">MMKNYYIAISLLISAIVVSCTDSVEKYDNWPEWKTQDPVTVAGEEMTETYYTNYVGKKRQLTQDAEVDFTGFEALEFALQPQFWEFKSDTKARFKGETGEYDLIYDATNELLYVEQTDKKFPDALYLIGANLGHAGAGKVISATWDSMHATPDNGMTCRRVSDKVFEISLYLGENFAFKLFKHHGWGTHEEIEIWAEDLTLDNPTLVQGTEDFVPGPLFQPGIYNLKIDMNANTFSMQPQNGQSADINFAVNGKEMGIMPGVASCLGVALELKTGDVLTFENFGDISEMIQPDFFENATEDQAAFRGMAGTYNLYYDLGNRLIYVENSQSDYSDALWTCGSGYGHPAAERVTVHGWQFNTGDSYQCVKVDEGVFETTLFLDNDFHLKFFKKRGDWGTGIGTQTLDPLPANLLDKHYQVDNLSSIGNGHFTGDLIPGKDFTPGVYRLRIDMNKGVIAAVNKMNEDDIKSLEFKVNGQLMQRSETPDFLEVELELTQGQEVAFEGFSYLQYMLQPEFFEWADGQYKFRAVSGTYRISYRSDRDFIYVERTDKTSYPDAMWLTGNGFGHPKTDGNVWEYLSVDNWGFATPGQYLCCAKTGEGIFETTFYFHAFWGAVSFYLAKDNWNRVFNSSEVEIVSLDGSFGRANGYEADGGNKENFGATKNNIDKQYGVYRLKWDMNTNTCTFTRL</sequence>
<dbReference type="KEGG" id="bcae:A4V03_14800"/>
<protein>
    <submittedName>
        <fullName evidence="2">Uncharacterized protein</fullName>
    </submittedName>
</protein>
<keyword evidence="3" id="KW-1185">Reference proteome</keyword>
<feature type="chain" id="PRO_5008886826" evidence="1">
    <location>
        <begin position="20"/>
        <end position="687"/>
    </location>
</feature>
<accession>A0A1C7H210</accession>
<dbReference type="AlphaFoldDB" id="A0A1C7H210"/>
<evidence type="ECO:0000313" key="2">
    <source>
        <dbReference type="EMBL" id="ANU58675.1"/>
    </source>
</evidence>
<evidence type="ECO:0000313" key="3">
    <source>
        <dbReference type="Proteomes" id="UP000092631"/>
    </source>
</evidence>
<dbReference type="Proteomes" id="UP000092631">
    <property type="component" value="Chromosome"/>
</dbReference>
<proteinExistence type="predicted"/>
<dbReference type="GeneID" id="82188410"/>
<organism evidence="2 3">
    <name type="scientific">Bacteroides caecimuris</name>
    <dbReference type="NCBI Taxonomy" id="1796613"/>
    <lineage>
        <taxon>Bacteria</taxon>
        <taxon>Pseudomonadati</taxon>
        <taxon>Bacteroidota</taxon>
        <taxon>Bacteroidia</taxon>
        <taxon>Bacteroidales</taxon>
        <taxon>Bacteroidaceae</taxon>
        <taxon>Bacteroides</taxon>
    </lineage>
</organism>
<keyword evidence="1" id="KW-0732">Signal</keyword>
<dbReference type="PROSITE" id="PS51257">
    <property type="entry name" value="PROKAR_LIPOPROTEIN"/>
    <property type="match status" value="1"/>
</dbReference>
<gene>
    <name evidence="2" type="ORF">A4V03_14800</name>
</gene>
<reference evidence="3" key="1">
    <citation type="submission" date="2016-04" db="EMBL/GenBank/DDBJ databases">
        <title>Complete Genome Sequences of Twelve Strains of a Stable Defined Moderately Diverse Mouse Microbiota 2 (sDMDMm2).</title>
        <authorList>
            <person name="Uchimura Y."/>
            <person name="Wyss M."/>
            <person name="Brugiroux S."/>
            <person name="Limenitakis J.P."/>
            <person name="Stecher B."/>
            <person name="McCoy K.D."/>
            <person name="Macpherson A.J."/>
        </authorList>
    </citation>
    <scope>NUCLEOTIDE SEQUENCE [LARGE SCALE GENOMIC DNA]</scope>
    <source>
        <strain evidence="3">I48</strain>
    </source>
</reference>
<dbReference type="OrthoDB" id="994479at2"/>
<evidence type="ECO:0000256" key="1">
    <source>
        <dbReference type="SAM" id="SignalP"/>
    </source>
</evidence>
<name>A0A1C7H210_9BACE</name>
<dbReference type="RefSeq" id="WP_084081161.1">
    <property type="nucleotide sequence ID" value="NZ_CAPDLJ010000038.1"/>
</dbReference>
<dbReference type="EMBL" id="CP015401">
    <property type="protein sequence ID" value="ANU58675.1"/>
    <property type="molecule type" value="Genomic_DNA"/>
</dbReference>
<feature type="signal peptide" evidence="1">
    <location>
        <begin position="1"/>
        <end position="19"/>
    </location>
</feature>